<gene>
    <name evidence="2" type="ORF">IAR55_003651</name>
</gene>
<sequence>MKPSPTLVPRLMTPLIRHTHITPLVSPTLPTTTFVQHRHQQNQNQSQNQYQTPSIHFEEIENGWGRWWLSNPSVSSATSNLSRSTHATPIQHPPDIQTTTTATHSHTSHTPPLLVSQPHQRLPQKQDPSLRQNAETHEDNQNGHHVPAPTIAWCDFLSMV</sequence>
<dbReference type="Proteomes" id="UP001388673">
    <property type="component" value="Unassembled WGS sequence"/>
</dbReference>
<dbReference type="EMBL" id="JBCAWK010000006">
    <property type="protein sequence ID" value="KAK8854912.1"/>
    <property type="molecule type" value="Genomic_DNA"/>
</dbReference>
<dbReference type="RefSeq" id="XP_066803150.1">
    <property type="nucleotide sequence ID" value="XM_066946758.1"/>
</dbReference>
<keyword evidence="3" id="KW-1185">Reference proteome</keyword>
<accession>A0AAW0YN06</accession>
<evidence type="ECO:0000256" key="1">
    <source>
        <dbReference type="SAM" id="MobiDB-lite"/>
    </source>
</evidence>
<reference evidence="2 3" key="1">
    <citation type="journal article" date="2024" name="bioRxiv">
        <title>Comparative genomics of Cryptococcus and Kwoniella reveals pathogenesis evolution and contrasting karyotype dynamics via intercentromeric recombination or chromosome fusion.</title>
        <authorList>
            <person name="Coelho M.A."/>
            <person name="David-Palma M."/>
            <person name="Shea T."/>
            <person name="Bowers K."/>
            <person name="McGinley-Smith S."/>
            <person name="Mohammad A.W."/>
            <person name="Gnirke A."/>
            <person name="Yurkov A.M."/>
            <person name="Nowrousian M."/>
            <person name="Sun S."/>
            <person name="Cuomo C.A."/>
            <person name="Heitman J."/>
        </authorList>
    </citation>
    <scope>NUCLEOTIDE SEQUENCE [LARGE SCALE GENOMIC DNA]</scope>
    <source>
        <strain evidence="2 3">CBS 13917</strain>
    </source>
</reference>
<dbReference type="AlphaFoldDB" id="A0AAW0YN06"/>
<evidence type="ECO:0000313" key="2">
    <source>
        <dbReference type="EMBL" id="KAK8854912.1"/>
    </source>
</evidence>
<feature type="compositionally biased region" description="Low complexity" evidence="1">
    <location>
        <begin position="98"/>
        <end position="110"/>
    </location>
</feature>
<proteinExistence type="predicted"/>
<feature type="compositionally biased region" description="Polar residues" evidence="1">
    <location>
        <begin position="75"/>
        <end position="88"/>
    </location>
</feature>
<protein>
    <submittedName>
        <fullName evidence="2">Uncharacterized protein</fullName>
    </submittedName>
</protein>
<organism evidence="2 3">
    <name type="scientific">Kwoniella newhampshirensis</name>
    <dbReference type="NCBI Taxonomy" id="1651941"/>
    <lineage>
        <taxon>Eukaryota</taxon>
        <taxon>Fungi</taxon>
        <taxon>Dikarya</taxon>
        <taxon>Basidiomycota</taxon>
        <taxon>Agaricomycotina</taxon>
        <taxon>Tremellomycetes</taxon>
        <taxon>Tremellales</taxon>
        <taxon>Cryptococcaceae</taxon>
        <taxon>Kwoniella</taxon>
    </lineage>
</organism>
<evidence type="ECO:0000313" key="3">
    <source>
        <dbReference type="Proteomes" id="UP001388673"/>
    </source>
</evidence>
<feature type="region of interest" description="Disordered" evidence="1">
    <location>
        <begin position="75"/>
        <end position="148"/>
    </location>
</feature>
<dbReference type="KEGG" id="kne:92180909"/>
<dbReference type="GeneID" id="92180909"/>
<comment type="caution">
    <text evidence="2">The sequence shown here is derived from an EMBL/GenBank/DDBJ whole genome shotgun (WGS) entry which is preliminary data.</text>
</comment>
<name>A0AAW0YN06_9TREE</name>